<evidence type="ECO:0000256" key="8">
    <source>
        <dbReference type="PROSITE-ProRule" id="PRU00358"/>
    </source>
</evidence>
<feature type="region of interest" description="Disordered" evidence="9">
    <location>
        <begin position="23"/>
        <end position="127"/>
    </location>
</feature>
<dbReference type="SUPFAM" id="SSF88697">
    <property type="entry name" value="PUA domain-like"/>
    <property type="match status" value="1"/>
</dbReference>
<dbReference type="InterPro" id="IPR025794">
    <property type="entry name" value="H3-K9-MeTrfase_plant"/>
</dbReference>
<dbReference type="OrthoDB" id="5792673at2759"/>
<feature type="compositionally biased region" description="Low complexity" evidence="9">
    <location>
        <begin position="105"/>
        <end position="114"/>
    </location>
</feature>
<dbReference type="GO" id="GO:0032259">
    <property type="term" value="P:methylation"/>
    <property type="evidence" value="ECO:0007669"/>
    <property type="project" value="UniProtKB-KW"/>
</dbReference>
<dbReference type="EMBL" id="BFEA01000003">
    <property type="protein sequence ID" value="GBG59297.1"/>
    <property type="molecule type" value="Genomic_DNA"/>
</dbReference>
<feature type="domain" description="Pre-SET" evidence="11">
    <location>
        <begin position="949"/>
        <end position="1011"/>
    </location>
</feature>
<evidence type="ECO:0000259" key="10">
    <source>
        <dbReference type="PROSITE" id="PS50280"/>
    </source>
</evidence>
<feature type="domain" description="YDG" evidence="13">
    <location>
        <begin position="719"/>
        <end position="874"/>
    </location>
</feature>
<accession>A0A388JND5</accession>
<evidence type="ECO:0000259" key="11">
    <source>
        <dbReference type="PROSITE" id="PS50867"/>
    </source>
</evidence>
<keyword evidence="4" id="KW-0808">Transferase</keyword>
<evidence type="ECO:0000256" key="1">
    <source>
        <dbReference type="ARBA" id="ARBA00004286"/>
    </source>
</evidence>
<evidence type="ECO:0008006" key="16">
    <source>
        <dbReference type="Google" id="ProtNLM"/>
    </source>
</evidence>
<feature type="compositionally biased region" description="Acidic residues" evidence="9">
    <location>
        <begin position="284"/>
        <end position="294"/>
    </location>
</feature>
<dbReference type="InterPro" id="IPR003105">
    <property type="entry name" value="SRA_YDG"/>
</dbReference>
<dbReference type="Gene3D" id="2.170.270.10">
    <property type="entry name" value="SET domain"/>
    <property type="match status" value="1"/>
</dbReference>
<dbReference type="Pfam" id="PF05033">
    <property type="entry name" value="Pre-SET"/>
    <property type="match status" value="1"/>
</dbReference>
<organism evidence="14 15">
    <name type="scientific">Chara braunii</name>
    <name type="common">Braun's stonewort</name>
    <dbReference type="NCBI Taxonomy" id="69332"/>
    <lineage>
        <taxon>Eukaryota</taxon>
        <taxon>Viridiplantae</taxon>
        <taxon>Streptophyta</taxon>
        <taxon>Charophyceae</taxon>
        <taxon>Charales</taxon>
        <taxon>Characeae</taxon>
        <taxon>Chara</taxon>
    </lineage>
</organism>
<reference evidence="14 15" key="1">
    <citation type="journal article" date="2018" name="Cell">
        <title>The Chara Genome: Secondary Complexity and Implications for Plant Terrestrialization.</title>
        <authorList>
            <person name="Nishiyama T."/>
            <person name="Sakayama H."/>
            <person name="Vries J.D."/>
            <person name="Buschmann H."/>
            <person name="Saint-Marcoux D."/>
            <person name="Ullrich K.K."/>
            <person name="Haas F.B."/>
            <person name="Vanderstraeten L."/>
            <person name="Becker D."/>
            <person name="Lang D."/>
            <person name="Vosolsobe S."/>
            <person name="Rombauts S."/>
            <person name="Wilhelmsson P.K.I."/>
            <person name="Janitza P."/>
            <person name="Kern R."/>
            <person name="Heyl A."/>
            <person name="Rumpler F."/>
            <person name="Villalobos L.I.A.C."/>
            <person name="Clay J.M."/>
            <person name="Skokan R."/>
            <person name="Toyoda A."/>
            <person name="Suzuki Y."/>
            <person name="Kagoshima H."/>
            <person name="Schijlen E."/>
            <person name="Tajeshwar N."/>
            <person name="Catarino B."/>
            <person name="Hetherington A.J."/>
            <person name="Saltykova A."/>
            <person name="Bonnot C."/>
            <person name="Breuninger H."/>
            <person name="Symeonidi A."/>
            <person name="Radhakrishnan G.V."/>
            <person name="Van Nieuwerburgh F."/>
            <person name="Deforce D."/>
            <person name="Chang C."/>
            <person name="Karol K.G."/>
            <person name="Hedrich R."/>
            <person name="Ulvskov P."/>
            <person name="Glockner G."/>
            <person name="Delwiche C.F."/>
            <person name="Petrasek J."/>
            <person name="Van de Peer Y."/>
            <person name="Friml J."/>
            <person name="Beilby M."/>
            <person name="Dolan L."/>
            <person name="Kohara Y."/>
            <person name="Sugano S."/>
            <person name="Fujiyama A."/>
            <person name="Delaux P.-M."/>
            <person name="Quint M."/>
            <person name="TheiBen G."/>
            <person name="Hagemann M."/>
            <person name="Harholt J."/>
            <person name="Dunand C."/>
            <person name="Zachgo S."/>
            <person name="Langdale J."/>
            <person name="Maumus F."/>
            <person name="Straeten D.V.D."/>
            <person name="Gould S.B."/>
            <person name="Rensing S.A."/>
        </authorList>
    </citation>
    <scope>NUCLEOTIDE SEQUENCE [LARGE SCALE GENOMIC DNA]</scope>
    <source>
        <strain evidence="14 15">S276</strain>
    </source>
</reference>
<dbReference type="Pfam" id="PF02182">
    <property type="entry name" value="SAD_SRA"/>
    <property type="match status" value="1"/>
</dbReference>
<feature type="compositionally biased region" description="Basic and acidic residues" evidence="9">
    <location>
        <begin position="349"/>
        <end position="358"/>
    </location>
</feature>
<keyword evidence="7 8" id="KW-0539">Nucleus</keyword>
<feature type="compositionally biased region" description="Polar residues" evidence="9">
    <location>
        <begin position="72"/>
        <end position="87"/>
    </location>
</feature>
<feature type="compositionally biased region" description="Polar residues" evidence="9">
    <location>
        <begin position="463"/>
        <end position="474"/>
    </location>
</feature>
<dbReference type="PROSITE" id="PS50280">
    <property type="entry name" value="SET"/>
    <property type="match status" value="1"/>
</dbReference>
<feature type="region of interest" description="Disordered" evidence="9">
    <location>
        <begin position="206"/>
        <end position="573"/>
    </location>
</feature>
<feature type="compositionally biased region" description="Basic and acidic residues" evidence="9">
    <location>
        <begin position="515"/>
        <end position="551"/>
    </location>
</feature>
<protein>
    <recommendedName>
        <fullName evidence="16">Histone-lysine N-methyltransferase</fullName>
    </recommendedName>
</protein>
<evidence type="ECO:0000259" key="12">
    <source>
        <dbReference type="PROSITE" id="PS50868"/>
    </source>
</evidence>
<evidence type="ECO:0000259" key="13">
    <source>
        <dbReference type="PROSITE" id="PS51015"/>
    </source>
</evidence>
<dbReference type="STRING" id="69332.A0A388JND5"/>
<dbReference type="InterPro" id="IPR001214">
    <property type="entry name" value="SET_dom"/>
</dbReference>
<dbReference type="SMART" id="SM00317">
    <property type="entry name" value="SET"/>
    <property type="match status" value="1"/>
</dbReference>
<proteinExistence type="predicted"/>
<feature type="compositionally biased region" description="Polar residues" evidence="9">
    <location>
        <begin position="373"/>
        <end position="382"/>
    </location>
</feature>
<sequence length="1194" mass="129948">MATSVGGRSGVFTPPAGAVIVDLDSDDDEEVREVGPENWTEQQTRRLSLPLASEREGTRSRVSPSPYHAVDQQASQHWETISASNGGRRSRLLASPSPSAPLSPPRRGVVSSSPTCMERHVSDGGGLHSEVLSSRVRSCRGFAADSPRLPVPVRGEPNETTGLVSPRATCPTEIHLFCLPFSASPFPSPPRPLPALPSTTLALALCNGSSDSPSTSSCRQRQEGSSEGDGERGGGEEEEAGGREQEAEEGGRGQEAEEGGREQEEGVGGDAENDHGGGQSSEHDDMDLVEIEEEDWRRSSKRAKSGGAVVIEEGKRERRGLSISPPLSRALSPHPVRVRARPLRNGQQRPEEGERDSPHPSGCVRPPPRGSASAATPRSSYQRLMALAHHRPRQPVGSPRRLGGKGHVTITYLSDGEDRGAQYYSGKECPSSSSPSPGASLRCLAREEDDAGPSDDTLPAAHSLSSTYHASGGTSAAHRGYGGSEAMPTAPRRTKHAGVHSPSAAKRAVLVGDDSEGKRDREKGVEVMGRDDDPEERSRERGGEEDAERRTVAGNGVEQGGRAERPGNRKWGKRKLRREGLVLRRSPRVELQMGLAAKAAAEDTRAAASGRACASEMSPPGGENGRSGGGDGNHVHLIKRSSVNANELVRHWEGGRVLDLTRLDESEARRFVKQTLRHFNALFLRFSQMEASRPDLKAFSEMRHIGAVVNRNPKGPIVGPVPGVKPGDRFYARCEMCVVGLHPNWMNGIGTGVVRITNQQGVQDDVTLALAVVMSGGYEDDLDNGEELVYTGEGGNDITGGRCQLKDQDPNSKGNKGLRNSMELRKPVRLVRGHSSPNTFTKRVYTYDGLYEVVSTWEEVGISGFRVIKFKLHRLPAQPPLTTDLVEFKPKSVKFTPAGVVCEDIADGLERRKIVAVNTFDDPPVPPPPFQYITKRIELAGLVPHVRQKGCSCKDKCTNAELCECARKNGGTFPYVKIGGPRLVKARSVVYECGPNCSCGPECLNRTTQQGLQFRFEVFKTENKGWGLRSWDSIPAGSFVCEYAGRVLKDTDGEKVDCDEYLFDLDLLRIMKYSAQSRWGDVPTIDETDEHAAKLLSDRYDDNVDFCMDASKVGNVSRFANHSCSPNMFVQCVLHDHHDLELPHICLFAGEHIPALHELTYDYAYEVNSVLQPDGTHRHRNCYCGAPDCRGVLY</sequence>
<dbReference type="Gramene" id="GBG59297">
    <property type="protein sequence ID" value="GBG59297"/>
    <property type="gene ID" value="CBR_g32310"/>
</dbReference>
<evidence type="ECO:0000313" key="15">
    <source>
        <dbReference type="Proteomes" id="UP000265515"/>
    </source>
</evidence>
<evidence type="ECO:0000313" key="14">
    <source>
        <dbReference type="EMBL" id="GBG59297.1"/>
    </source>
</evidence>
<dbReference type="InterPro" id="IPR051357">
    <property type="entry name" value="H3K9_HMTase_SUVAR3-9"/>
</dbReference>
<dbReference type="InterPro" id="IPR015947">
    <property type="entry name" value="PUA-like_sf"/>
</dbReference>
<keyword evidence="3" id="KW-0489">Methyltransferase</keyword>
<dbReference type="Gene3D" id="2.30.280.10">
    <property type="entry name" value="SRA-YDG"/>
    <property type="match status" value="1"/>
</dbReference>
<dbReference type="PROSITE" id="PS50868">
    <property type="entry name" value="POST_SET"/>
    <property type="match status" value="1"/>
</dbReference>
<dbReference type="SMART" id="SM00468">
    <property type="entry name" value="PreSET"/>
    <property type="match status" value="1"/>
</dbReference>
<dbReference type="PROSITE" id="PS51015">
    <property type="entry name" value="YDG"/>
    <property type="match status" value="1"/>
</dbReference>
<feature type="region of interest" description="Disordered" evidence="9">
    <location>
        <begin position="610"/>
        <end position="635"/>
    </location>
</feature>
<dbReference type="InterPro" id="IPR046341">
    <property type="entry name" value="SET_dom_sf"/>
</dbReference>
<comment type="subcellular location">
    <subcellularLocation>
        <location evidence="1">Chromosome</location>
    </subcellularLocation>
    <subcellularLocation>
        <location evidence="8">Nucleus</location>
    </subcellularLocation>
</comment>
<dbReference type="PANTHER" id="PTHR45660">
    <property type="entry name" value="HISTONE-LYSINE N-METHYLTRANSFERASE SETMAR"/>
    <property type="match status" value="1"/>
</dbReference>
<keyword evidence="2" id="KW-0158">Chromosome</keyword>
<dbReference type="GO" id="GO:0005694">
    <property type="term" value="C:chromosome"/>
    <property type="evidence" value="ECO:0007669"/>
    <property type="project" value="UniProtKB-SubCell"/>
</dbReference>
<dbReference type="Proteomes" id="UP000265515">
    <property type="component" value="Unassembled WGS sequence"/>
</dbReference>
<dbReference type="AlphaFoldDB" id="A0A388JND5"/>
<feature type="domain" description="SET" evidence="10">
    <location>
        <begin position="1014"/>
        <end position="1164"/>
    </location>
</feature>
<dbReference type="InterPro" id="IPR007728">
    <property type="entry name" value="Pre-SET_dom"/>
</dbReference>
<comment type="caution">
    <text evidence="14">The sequence shown here is derived from an EMBL/GenBank/DDBJ whole genome shotgun (WGS) entry which is preliminary data.</text>
</comment>
<dbReference type="GO" id="GO:0003690">
    <property type="term" value="F:double-stranded DNA binding"/>
    <property type="evidence" value="ECO:0007669"/>
    <property type="project" value="TreeGrafter"/>
</dbReference>
<dbReference type="SUPFAM" id="SSF82199">
    <property type="entry name" value="SET domain"/>
    <property type="match status" value="1"/>
</dbReference>
<feature type="compositionally biased region" description="Polar residues" evidence="9">
    <location>
        <begin position="207"/>
        <end position="219"/>
    </location>
</feature>
<evidence type="ECO:0000256" key="6">
    <source>
        <dbReference type="ARBA" id="ARBA00022853"/>
    </source>
</evidence>
<feature type="region of interest" description="Disordered" evidence="9">
    <location>
        <begin position="799"/>
        <end position="819"/>
    </location>
</feature>
<dbReference type="InterPro" id="IPR036987">
    <property type="entry name" value="SRA-YDG_sf"/>
</dbReference>
<evidence type="ECO:0000256" key="5">
    <source>
        <dbReference type="ARBA" id="ARBA00022691"/>
    </source>
</evidence>
<dbReference type="PROSITE" id="PS50867">
    <property type="entry name" value="PRE_SET"/>
    <property type="match status" value="1"/>
</dbReference>
<dbReference type="SMART" id="SM00466">
    <property type="entry name" value="SRA"/>
    <property type="match status" value="1"/>
</dbReference>
<evidence type="ECO:0000256" key="7">
    <source>
        <dbReference type="ARBA" id="ARBA00023242"/>
    </source>
</evidence>
<keyword evidence="15" id="KW-1185">Reference proteome</keyword>
<evidence type="ECO:0000256" key="4">
    <source>
        <dbReference type="ARBA" id="ARBA00022679"/>
    </source>
</evidence>
<feature type="compositionally biased region" description="Gly residues" evidence="9">
    <location>
        <begin position="622"/>
        <end position="632"/>
    </location>
</feature>
<dbReference type="Pfam" id="PF00856">
    <property type="entry name" value="SET"/>
    <property type="match status" value="1"/>
</dbReference>
<dbReference type="InterPro" id="IPR003616">
    <property type="entry name" value="Post-SET_dom"/>
</dbReference>
<dbReference type="GO" id="GO:0008270">
    <property type="term" value="F:zinc ion binding"/>
    <property type="evidence" value="ECO:0007669"/>
    <property type="project" value="InterPro"/>
</dbReference>
<evidence type="ECO:0000256" key="2">
    <source>
        <dbReference type="ARBA" id="ARBA00022454"/>
    </source>
</evidence>
<gene>
    <name evidence="14" type="ORF">CBR_g32310</name>
</gene>
<feature type="domain" description="Post-SET" evidence="12">
    <location>
        <begin position="1178"/>
        <end position="1194"/>
    </location>
</feature>
<keyword evidence="5" id="KW-0949">S-adenosyl-L-methionine</keyword>
<keyword evidence="6" id="KW-0156">Chromatin regulator</keyword>
<feature type="compositionally biased region" description="Basic and acidic residues" evidence="9">
    <location>
        <begin position="220"/>
        <end position="264"/>
    </location>
</feature>
<dbReference type="PROSITE" id="PS51575">
    <property type="entry name" value="SAM_MT43_SUVAR39_2"/>
    <property type="match status" value="1"/>
</dbReference>
<dbReference type="GO" id="GO:0005634">
    <property type="term" value="C:nucleus"/>
    <property type="evidence" value="ECO:0007669"/>
    <property type="project" value="UniProtKB-SubCell"/>
</dbReference>
<evidence type="ECO:0000256" key="3">
    <source>
        <dbReference type="ARBA" id="ARBA00022603"/>
    </source>
</evidence>
<dbReference type="GO" id="GO:0042054">
    <property type="term" value="F:histone methyltransferase activity"/>
    <property type="evidence" value="ECO:0007669"/>
    <property type="project" value="InterPro"/>
</dbReference>
<dbReference type="PANTHER" id="PTHR45660:SF94">
    <property type="entry name" value="HISTONE-LYSINE N-METHYLTRANSFERASE, H3 LYSINE-9 SPECIFIC SUVH4"/>
    <property type="match status" value="1"/>
</dbReference>
<name>A0A388JND5_CHABU</name>
<evidence type="ECO:0000256" key="9">
    <source>
        <dbReference type="SAM" id="MobiDB-lite"/>
    </source>
</evidence>